<evidence type="ECO:0000313" key="3">
    <source>
        <dbReference type="Proteomes" id="UP000653493"/>
    </source>
</evidence>
<accession>A0A918GV15</accession>
<dbReference type="AlphaFoldDB" id="A0A918GV15"/>
<proteinExistence type="predicted"/>
<keyword evidence="3" id="KW-1185">Reference proteome</keyword>
<reference evidence="2" key="2">
    <citation type="submission" date="2020-09" db="EMBL/GenBank/DDBJ databases">
        <authorList>
            <person name="Sun Q."/>
            <person name="Ohkuma M."/>
        </authorList>
    </citation>
    <scope>NUCLEOTIDE SEQUENCE</scope>
    <source>
        <strain evidence="2">JCM 4234</strain>
    </source>
</reference>
<evidence type="ECO:0000256" key="1">
    <source>
        <dbReference type="SAM" id="MobiDB-lite"/>
    </source>
</evidence>
<organism evidence="2 3">
    <name type="scientific">Streptomyces griseoviridis</name>
    <dbReference type="NCBI Taxonomy" id="45398"/>
    <lineage>
        <taxon>Bacteria</taxon>
        <taxon>Bacillati</taxon>
        <taxon>Actinomycetota</taxon>
        <taxon>Actinomycetes</taxon>
        <taxon>Kitasatosporales</taxon>
        <taxon>Streptomycetaceae</taxon>
        <taxon>Streptomyces</taxon>
    </lineage>
</organism>
<comment type="caution">
    <text evidence="2">The sequence shown here is derived from an EMBL/GenBank/DDBJ whole genome shotgun (WGS) entry which is preliminary data.</text>
</comment>
<dbReference type="Proteomes" id="UP000653493">
    <property type="component" value="Unassembled WGS sequence"/>
</dbReference>
<sequence>MAAPAVYRQVRGPVIRVAVVHTGRATRGTAVRAVREIRVAAGRTAATARAAYGRTDRHGLGSGTVTSPFRDHAPA</sequence>
<name>A0A918GV15_STRGD</name>
<feature type="region of interest" description="Disordered" evidence="1">
    <location>
        <begin position="54"/>
        <end position="75"/>
    </location>
</feature>
<reference evidence="2" key="1">
    <citation type="journal article" date="2014" name="Int. J. Syst. Evol. Microbiol.">
        <title>Complete genome sequence of Corynebacterium casei LMG S-19264T (=DSM 44701T), isolated from a smear-ripened cheese.</title>
        <authorList>
            <consortium name="US DOE Joint Genome Institute (JGI-PGF)"/>
            <person name="Walter F."/>
            <person name="Albersmeier A."/>
            <person name="Kalinowski J."/>
            <person name="Ruckert C."/>
        </authorList>
    </citation>
    <scope>NUCLEOTIDE SEQUENCE</scope>
    <source>
        <strain evidence="2">JCM 4234</strain>
    </source>
</reference>
<gene>
    <name evidence="2" type="ORF">GCM10010238_64060</name>
</gene>
<dbReference type="EMBL" id="BMSL01000033">
    <property type="protein sequence ID" value="GGS66440.1"/>
    <property type="molecule type" value="Genomic_DNA"/>
</dbReference>
<protein>
    <submittedName>
        <fullName evidence="2">Uncharacterized protein</fullName>
    </submittedName>
</protein>
<evidence type="ECO:0000313" key="2">
    <source>
        <dbReference type="EMBL" id="GGS66440.1"/>
    </source>
</evidence>